<dbReference type="EMBL" id="BAAACW010000164">
    <property type="protein sequence ID" value="GAA0371385.1"/>
    <property type="molecule type" value="Genomic_DNA"/>
</dbReference>
<protein>
    <submittedName>
        <fullName evidence="1">Uncharacterized protein</fullName>
    </submittedName>
</protein>
<evidence type="ECO:0000313" key="1">
    <source>
        <dbReference type="EMBL" id="GAA0371385.1"/>
    </source>
</evidence>
<gene>
    <name evidence="1" type="ORF">GCM10008932_23320</name>
</gene>
<name>A0ABN0XSN6_9LACT</name>
<proteinExistence type="predicted"/>
<comment type="caution">
    <text evidence="1">The sequence shown here is derived from an EMBL/GenBank/DDBJ whole genome shotgun (WGS) entry which is preliminary data.</text>
</comment>
<evidence type="ECO:0000313" key="2">
    <source>
        <dbReference type="Proteomes" id="UP001501166"/>
    </source>
</evidence>
<accession>A0ABN0XSN6</accession>
<organism evidence="1 2">
    <name type="scientific">Alkalibacterium iburiense</name>
    <dbReference type="NCBI Taxonomy" id="290589"/>
    <lineage>
        <taxon>Bacteria</taxon>
        <taxon>Bacillati</taxon>
        <taxon>Bacillota</taxon>
        <taxon>Bacilli</taxon>
        <taxon>Lactobacillales</taxon>
        <taxon>Carnobacteriaceae</taxon>
        <taxon>Alkalibacterium</taxon>
    </lineage>
</organism>
<reference evidence="1 2" key="1">
    <citation type="journal article" date="2019" name="Int. J. Syst. Evol. Microbiol.">
        <title>The Global Catalogue of Microorganisms (GCM) 10K type strain sequencing project: providing services to taxonomists for standard genome sequencing and annotation.</title>
        <authorList>
            <consortium name="The Broad Institute Genomics Platform"/>
            <consortium name="The Broad Institute Genome Sequencing Center for Infectious Disease"/>
            <person name="Wu L."/>
            <person name="Ma J."/>
        </authorList>
    </citation>
    <scope>NUCLEOTIDE SEQUENCE [LARGE SCALE GENOMIC DNA]</scope>
    <source>
        <strain evidence="1 2">JCM 12662</strain>
    </source>
</reference>
<sequence length="77" mass="8896">MNGVLSSRSKELSMDNSTAGSFTLFTNLRVFPTKDIKTIIVFPLHTYKNKKDPKEDRLVPRVIVMFCRETLNEFKNS</sequence>
<dbReference type="Proteomes" id="UP001501166">
    <property type="component" value="Unassembled WGS sequence"/>
</dbReference>
<keyword evidence="2" id="KW-1185">Reference proteome</keyword>